<dbReference type="NCBIfam" id="NF004846">
    <property type="entry name" value="PRK06197.1"/>
    <property type="match status" value="1"/>
</dbReference>
<evidence type="ECO:0000256" key="1">
    <source>
        <dbReference type="ARBA" id="ARBA00023002"/>
    </source>
</evidence>
<dbReference type="InterPro" id="IPR002347">
    <property type="entry name" value="SDR_fam"/>
</dbReference>
<reference evidence="2" key="2">
    <citation type="submission" date="2023-02" db="EMBL/GenBank/DDBJ databases">
        <authorList>
            <person name="Sun Q."/>
            <person name="Mori K."/>
        </authorList>
    </citation>
    <scope>NUCLEOTIDE SEQUENCE</scope>
    <source>
        <strain evidence="2">NBRC 110608</strain>
    </source>
</reference>
<organism evidence="2">
    <name type="scientific">Barrientosiimonas endolithica</name>
    <dbReference type="NCBI Taxonomy" id="1535208"/>
    <lineage>
        <taxon>Bacteria</taxon>
        <taxon>Bacillati</taxon>
        <taxon>Actinomycetota</taxon>
        <taxon>Actinomycetes</taxon>
        <taxon>Micrococcales</taxon>
        <taxon>Dermacoccaceae</taxon>
        <taxon>Barrientosiimonas</taxon>
    </lineage>
</organism>
<proteinExistence type="predicted"/>
<gene>
    <name evidence="2" type="ORF">GCM10025872_36630</name>
</gene>
<dbReference type="PANTHER" id="PTHR43157:SF73">
    <property type="entry name" value="WW DOMAIN-CONTAINING OXIDOREDUCTASE-LIKE PROTEIN"/>
    <property type="match status" value="1"/>
</dbReference>
<dbReference type="InterPro" id="IPR036291">
    <property type="entry name" value="NAD(P)-bd_dom_sf"/>
</dbReference>
<dbReference type="RefSeq" id="WP_289231810.1">
    <property type="nucleotide sequence ID" value="NZ_AP027735.1"/>
</dbReference>
<name>A0ABN6YS81_9MICO</name>
<reference evidence="2" key="1">
    <citation type="journal article" date="2014" name="Int. J. Syst. Evol. Microbiol.">
        <title>Complete genome of a new Firmicutes species belonging to the dominant human colonic microbiota ('Ruminococcus bicirculans') reveals two chromosomes and a selective capacity to utilize plant glucans.</title>
        <authorList>
            <consortium name="NISC Comparative Sequencing Program"/>
            <person name="Wegmann U."/>
            <person name="Louis P."/>
            <person name="Goesmann A."/>
            <person name="Henrissat B."/>
            <person name="Duncan S.H."/>
            <person name="Flint H.J."/>
        </authorList>
    </citation>
    <scope>NUCLEOTIDE SEQUENCE</scope>
    <source>
        <strain evidence="2">NBRC 110608</strain>
    </source>
</reference>
<dbReference type="PRINTS" id="PR00081">
    <property type="entry name" value="GDHRDH"/>
</dbReference>
<dbReference type="Pfam" id="PF00106">
    <property type="entry name" value="adh_short"/>
    <property type="match status" value="1"/>
</dbReference>
<dbReference type="Gene3D" id="3.40.50.720">
    <property type="entry name" value="NAD(P)-binding Rossmann-like Domain"/>
    <property type="match status" value="1"/>
</dbReference>
<sequence length="297" mass="31900">MATTSPWTPDRIPDLTGRHAVVTGGNSGLGQVAATHLAARGATVTLAVRDVSRGERAASAITGDVRVRQLDLASLDSVRAFAADWSEPIDILLNNAGIMMVPQGRTADGFELQLGTNHLGHFALTLQLLPHLRDRVVTVSSQAHRRGRIALDDLHWERRAYDPAGAYAQAKLANLLFTLELARRLEGRSSVRSLAAHPGYSATNLQNHSGKRGPHVVMQLANRFIARDAEAGTEPLLFAAVEDIPSGSYVGPAKAYEFRGQPTLVGRSPAASNVELAKEFWLRSAKEVGLSPELTLG</sequence>
<keyword evidence="1" id="KW-0560">Oxidoreductase</keyword>
<dbReference type="EMBL" id="AP027735">
    <property type="protein sequence ID" value="BDZ60006.1"/>
    <property type="molecule type" value="Genomic_DNA"/>
</dbReference>
<dbReference type="CDD" id="cd05327">
    <property type="entry name" value="retinol-DH_like_SDR_c_like"/>
    <property type="match status" value="1"/>
</dbReference>
<evidence type="ECO:0000313" key="2">
    <source>
        <dbReference type="EMBL" id="BDZ60006.1"/>
    </source>
</evidence>
<accession>A0ABN6YS81</accession>
<dbReference type="SUPFAM" id="SSF51735">
    <property type="entry name" value="NAD(P)-binding Rossmann-fold domains"/>
    <property type="match status" value="1"/>
</dbReference>
<dbReference type="PANTHER" id="PTHR43157">
    <property type="entry name" value="PHOSPHATIDYLINOSITOL-GLYCAN BIOSYNTHESIS CLASS F PROTEIN-RELATED"/>
    <property type="match status" value="1"/>
</dbReference>
<protein>
    <submittedName>
        <fullName evidence="2">Short-chain dehydrogenase/reductase</fullName>
    </submittedName>
</protein>